<gene>
    <name evidence="2" type="ORF">HMPREF9511_02008</name>
</gene>
<feature type="signal peptide" evidence="1">
    <location>
        <begin position="1"/>
        <end position="20"/>
    </location>
</feature>
<reference evidence="2 3" key="1">
    <citation type="submission" date="2010-09" db="EMBL/GenBank/DDBJ databases">
        <authorList>
            <person name="Weinstock G."/>
            <person name="Sodergren E."/>
            <person name="Clifton S."/>
            <person name="Fulton L."/>
            <person name="Fulton B."/>
            <person name="Courtney L."/>
            <person name="Fronick C."/>
            <person name="Harrison M."/>
            <person name="Strong C."/>
            <person name="Farmer C."/>
            <person name="Delahaunty K."/>
            <person name="Markovic C."/>
            <person name="Hall O."/>
            <person name="Minx P."/>
            <person name="Tomlinson C."/>
            <person name="Mitreva M."/>
            <person name="Hou S."/>
            <person name="Chen J."/>
            <person name="Wollam A."/>
            <person name="Pepin K.H."/>
            <person name="Johnson M."/>
            <person name="Bhonagiri V."/>
            <person name="Zhang X."/>
            <person name="Suruliraj S."/>
            <person name="Warren W."/>
            <person name="Chinwalla A."/>
            <person name="Mardis E.R."/>
            <person name="Wilson R.K."/>
        </authorList>
    </citation>
    <scope>NUCLEOTIDE SEQUENCE [LARGE SCALE GENOMIC DNA]</scope>
    <source>
        <strain evidence="2 3">TX0630</strain>
    </source>
</reference>
<sequence length="94" mass="11420">MKKKVIVGTFSLLTSFFISSVISPNEVDAAYYENVPHTADQWEYRTGWSGLINVHYKTLRYPRGYNRSYYARRPKTWHFPGHYKHYWVFSYRTW</sequence>
<evidence type="ECO:0008006" key="4">
    <source>
        <dbReference type="Google" id="ProtNLM"/>
    </source>
</evidence>
<dbReference type="RefSeq" id="WP_002371910.1">
    <property type="nucleotide sequence ID" value="NZ_GL454837.1"/>
</dbReference>
<evidence type="ECO:0000313" key="3">
    <source>
        <dbReference type="Proteomes" id="UP000004933"/>
    </source>
</evidence>
<evidence type="ECO:0000256" key="1">
    <source>
        <dbReference type="SAM" id="SignalP"/>
    </source>
</evidence>
<keyword evidence="1" id="KW-0732">Signal</keyword>
<protein>
    <recommendedName>
        <fullName evidence="4">Bacteriocin, lactococcin 972 family</fullName>
    </recommendedName>
</protein>
<accession>A0ABC9P4V3</accession>
<evidence type="ECO:0000313" key="2">
    <source>
        <dbReference type="EMBL" id="EFU90005.1"/>
    </source>
</evidence>
<dbReference type="AlphaFoldDB" id="A0ABC9P4V3"/>
<dbReference type="Proteomes" id="UP000004933">
    <property type="component" value="Unassembled WGS sequence"/>
</dbReference>
<comment type="caution">
    <text evidence="2">The sequence shown here is derived from an EMBL/GenBank/DDBJ whole genome shotgun (WGS) entry which is preliminary data.</text>
</comment>
<organism evidence="2 3">
    <name type="scientific">Enterococcus faecalis TX0630</name>
    <dbReference type="NCBI Taxonomy" id="749508"/>
    <lineage>
        <taxon>Bacteria</taxon>
        <taxon>Bacillati</taxon>
        <taxon>Bacillota</taxon>
        <taxon>Bacilli</taxon>
        <taxon>Lactobacillales</taxon>
        <taxon>Enterococcaceae</taxon>
        <taxon>Enterococcus</taxon>
    </lineage>
</organism>
<dbReference type="EMBL" id="AEBE01000089">
    <property type="protein sequence ID" value="EFU90005.1"/>
    <property type="molecule type" value="Genomic_DNA"/>
</dbReference>
<feature type="chain" id="PRO_5044782399" description="Bacteriocin, lactococcin 972 family" evidence="1">
    <location>
        <begin position="21"/>
        <end position="94"/>
    </location>
</feature>
<name>A0ABC9P4V3_ENTFL</name>
<proteinExistence type="predicted"/>